<evidence type="ECO:0000313" key="12">
    <source>
        <dbReference type="Proteomes" id="UP001632038"/>
    </source>
</evidence>
<dbReference type="EC" id="3.5.4.33" evidence="3"/>
<protein>
    <recommendedName>
        <fullName evidence="3">tRNA(adenine(34)) deaminase</fullName>
        <ecNumber evidence="3">3.5.4.33</ecNumber>
    </recommendedName>
</protein>
<feature type="compositionally biased region" description="Basic and acidic residues" evidence="9">
    <location>
        <begin position="281"/>
        <end position="330"/>
    </location>
</feature>
<dbReference type="EMBL" id="JAVIJP010000027">
    <property type="protein sequence ID" value="KAL3636133.1"/>
    <property type="molecule type" value="Genomic_DNA"/>
</dbReference>
<evidence type="ECO:0000256" key="2">
    <source>
        <dbReference type="ARBA" id="ARBA00011738"/>
    </source>
</evidence>
<feature type="compositionally biased region" description="Polar residues" evidence="9">
    <location>
        <begin position="730"/>
        <end position="748"/>
    </location>
</feature>
<comment type="caution">
    <text evidence="11">The sequence shown here is derived from an EMBL/GenBank/DDBJ whole genome shotgun (WGS) entry which is preliminary data.</text>
</comment>
<feature type="compositionally biased region" description="Basic and acidic residues" evidence="9">
    <location>
        <begin position="655"/>
        <end position="675"/>
    </location>
</feature>
<dbReference type="Pfam" id="PF00383">
    <property type="entry name" value="dCMP_cyt_deam_1"/>
    <property type="match status" value="1"/>
</dbReference>
<dbReference type="GO" id="GO:0046872">
    <property type="term" value="F:metal ion binding"/>
    <property type="evidence" value="ECO:0007669"/>
    <property type="project" value="UniProtKB-KW"/>
</dbReference>
<dbReference type="InterPro" id="IPR028883">
    <property type="entry name" value="tRNA_aden_deaminase"/>
</dbReference>
<dbReference type="PANTHER" id="PTHR11079">
    <property type="entry name" value="CYTOSINE DEAMINASE FAMILY MEMBER"/>
    <property type="match status" value="1"/>
</dbReference>
<comment type="cofactor">
    <cofactor evidence="1">
        <name>Zn(2+)</name>
        <dbReference type="ChEBI" id="CHEBI:29105"/>
    </cofactor>
</comment>
<dbReference type="InterPro" id="IPR016193">
    <property type="entry name" value="Cytidine_deaminase-like"/>
</dbReference>
<feature type="compositionally biased region" description="Low complexity" evidence="9">
    <location>
        <begin position="331"/>
        <end position="341"/>
    </location>
</feature>
<comment type="subunit">
    <text evidence="2">Homodimer.</text>
</comment>
<keyword evidence="7" id="KW-0862">Zinc</keyword>
<name>A0ABD3D1J8_9LAMI</name>
<feature type="compositionally biased region" description="Pro residues" evidence="9">
    <location>
        <begin position="1211"/>
        <end position="1222"/>
    </location>
</feature>
<feature type="compositionally biased region" description="Basic and acidic residues" evidence="9">
    <location>
        <begin position="591"/>
        <end position="604"/>
    </location>
</feature>
<keyword evidence="12" id="KW-1185">Reference proteome</keyword>
<dbReference type="AlphaFoldDB" id="A0ABD3D1J8"/>
<comment type="catalytic activity">
    <reaction evidence="8">
        <text>adenosine(34) in tRNA + H2O + H(+) = inosine(34) in tRNA + NH4(+)</text>
        <dbReference type="Rhea" id="RHEA:43168"/>
        <dbReference type="Rhea" id="RHEA-COMP:10373"/>
        <dbReference type="Rhea" id="RHEA-COMP:10374"/>
        <dbReference type="ChEBI" id="CHEBI:15377"/>
        <dbReference type="ChEBI" id="CHEBI:15378"/>
        <dbReference type="ChEBI" id="CHEBI:28938"/>
        <dbReference type="ChEBI" id="CHEBI:74411"/>
        <dbReference type="ChEBI" id="CHEBI:82852"/>
        <dbReference type="EC" id="3.5.4.33"/>
    </reaction>
</comment>
<reference evidence="12" key="1">
    <citation type="journal article" date="2024" name="IScience">
        <title>Strigolactones Initiate the Formation of Haustorium-like Structures in Castilleja.</title>
        <authorList>
            <person name="Buerger M."/>
            <person name="Peterson D."/>
            <person name="Chory J."/>
        </authorList>
    </citation>
    <scope>NUCLEOTIDE SEQUENCE [LARGE SCALE GENOMIC DNA]</scope>
</reference>
<dbReference type="Gene3D" id="3.40.140.10">
    <property type="entry name" value="Cytidine Deaminase, domain 2"/>
    <property type="match status" value="1"/>
</dbReference>
<dbReference type="PROSITE" id="PS51747">
    <property type="entry name" value="CYT_DCMP_DEAMINASES_2"/>
    <property type="match status" value="1"/>
</dbReference>
<feature type="domain" description="CMP/dCMP-type deaminase" evidence="10">
    <location>
        <begin position="1039"/>
        <end position="1161"/>
    </location>
</feature>
<feature type="region of interest" description="Disordered" evidence="9">
    <location>
        <begin position="504"/>
        <end position="572"/>
    </location>
</feature>
<dbReference type="CDD" id="cd01285">
    <property type="entry name" value="nucleoside_deaminase"/>
    <property type="match status" value="1"/>
</dbReference>
<dbReference type="GO" id="GO:0052717">
    <property type="term" value="F:tRNA-specific adenosine-34 deaminase activity"/>
    <property type="evidence" value="ECO:0007669"/>
    <property type="project" value="UniProtKB-EC"/>
</dbReference>
<feature type="region of interest" description="Disordered" evidence="9">
    <location>
        <begin position="800"/>
        <end position="845"/>
    </location>
</feature>
<feature type="compositionally biased region" description="Polar residues" evidence="9">
    <location>
        <begin position="868"/>
        <end position="891"/>
    </location>
</feature>
<dbReference type="FunFam" id="3.40.140.10:FF:000005">
    <property type="entry name" value="tRNA-specific adenosine deaminase"/>
    <property type="match status" value="1"/>
</dbReference>
<evidence type="ECO:0000256" key="6">
    <source>
        <dbReference type="ARBA" id="ARBA00022801"/>
    </source>
</evidence>
<feature type="compositionally biased region" description="Basic and acidic residues" evidence="9">
    <location>
        <begin position="691"/>
        <end position="706"/>
    </location>
</feature>
<evidence type="ECO:0000256" key="1">
    <source>
        <dbReference type="ARBA" id="ARBA00001947"/>
    </source>
</evidence>
<feature type="region of interest" description="Disordered" evidence="9">
    <location>
        <begin position="1204"/>
        <end position="1225"/>
    </location>
</feature>
<dbReference type="PANTHER" id="PTHR11079:SF179">
    <property type="entry name" value="TRNA(ADENINE(34)) DEAMINASE, CHLOROPLASTIC"/>
    <property type="match status" value="1"/>
</dbReference>
<accession>A0ABD3D1J8</accession>
<organism evidence="11 12">
    <name type="scientific">Castilleja foliolosa</name>
    <dbReference type="NCBI Taxonomy" id="1961234"/>
    <lineage>
        <taxon>Eukaryota</taxon>
        <taxon>Viridiplantae</taxon>
        <taxon>Streptophyta</taxon>
        <taxon>Embryophyta</taxon>
        <taxon>Tracheophyta</taxon>
        <taxon>Spermatophyta</taxon>
        <taxon>Magnoliopsida</taxon>
        <taxon>eudicotyledons</taxon>
        <taxon>Gunneridae</taxon>
        <taxon>Pentapetalae</taxon>
        <taxon>asterids</taxon>
        <taxon>lamiids</taxon>
        <taxon>Lamiales</taxon>
        <taxon>Orobanchaceae</taxon>
        <taxon>Pedicularideae</taxon>
        <taxon>Castillejinae</taxon>
        <taxon>Castilleja</taxon>
    </lineage>
</organism>
<feature type="compositionally biased region" description="Polar residues" evidence="9">
    <location>
        <begin position="642"/>
        <end position="654"/>
    </location>
</feature>
<dbReference type="SUPFAM" id="SSF53927">
    <property type="entry name" value="Cytidine deaminase-like"/>
    <property type="match status" value="1"/>
</dbReference>
<feature type="region of interest" description="Disordered" evidence="9">
    <location>
        <begin position="281"/>
        <end position="368"/>
    </location>
</feature>
<dbReference type="HAMAP" id="MF_00972">
    <property type="entry name" value="tRNA_aden_deaminase"/>
    <property type="match status" value="1"/>
</dbReference>
<proteinExistence type="inferred from homology"/>
<feature type="region of interest" description="Disordered" evidence="9">
    <location>
        <begin position="591"/>
        <end position="625"/>
    </location>
</feature>
<keyword evidence="5" id="KW-0479">Metal-binding</keyword>
<dbReference type="Proteomes" id="UP001632038">
    <property type="component" value="Unassembled WGS sequence"/>
</dbReference>
<evidence type="ECO:0000256" key="3">
    <source>
        <dbReference type="ARBA" id="ARBA00012740"/>
    </source>
</evidence>
<feature type="region of interest" description="Disordered" evidence="9">
    <location>
        <begin position="866"/>
        <end position="915"/>
    </location>
</feature>
<feature type="compositionally biased region" description="Basic and acidic residues" evidence="9">
    <location>
        <begin position="432"/>
        <end position="445"/>
    </location>
</feature>
<evidence type="ECO:0000256" key="4">
    <source>
        <dbReference type="ARBA" id="ARBA00022694"/>
    </source>
</evidence>
<feature type="compositionally biased region" description="Polar residues" evidence="9">
    <location>
        <begin position="550"/>
        <end position="567"/>
    </location>
</feature>
<sequence length="1246" mass="141627">MLNTSITSTISLRTRKSYLPFPTNDYSHCTNESHPFLYSSPRSCCCCCCSNPVYKLPVIPNYCYNPYGLRQSSLIQCSPYRRFVRSECIYARLPVSGFSGSCNCDRISDFRAKNVGIRRKVGLRRCTVFDEMPERYNDIGGLDEAEALLSLLTGDSDEECYIRVEKETRRFFKNKPVVENRENGRVISKKKIIDLGFVESENKQIHNIRKREERIWREEENRRERNDSLKNRRVREKENAEEALLRKSRQGVDEKRERKSIIRKADEKRERESILRNEIDNSSRREEQRRERESILRRDNEKRERESILRNERDNLSRREEQRQTVRRDGSSCSSYYSFSSTGDDDENENETELRDSSSGRLKKSSVKIVDQNDWEEDQKIVSKTGSTVVESEFRKKSEKKLDDVSVKELSKKSSLKKDSDFFTAHESNYEKVKSSESMKLDEHSSGQSETRLKYKQFSETQDTRSDDVRNSYGSKKLYSENREKVGEIRAAVGVCTSEENKYERYSRKASEISESQEIDISRNSSISQQKVEKDYSTGVITQDDRVSGQVESRGTSQNLTDKNSYGSKKLYSEREKVGEIRAAVGVYTSEENKYERNSRKASEISESQEIDISRNSSISQQRVEKDYSTGVITLDDRVSGQVESSGTSQNLTDKNGKPILRKDSDKIIKEEDKSNLSYRLSLESKQTHSQRQEKIIKRANSRNESDEIIPQSGNSGAISVENRNKTKSETGVSSVGPTVESATYDGTSQHEDAIGSAGRLDKSSAHYFGEFVSQLKSEILSSEIQTEKKSYETKIVQEEQKNLLQSSSGGSKGPSDEMWKMDEQKLPKPQTQDDEASEPENAVVKRTGKSLWNIFADIVRMRWAPRSESQSSGRKTSTRNSPNQSTSSEMWFSGHEAEENEGTTTSITQGLSSGRQEIITQSLFGEGSSSSTSGDYKKNVEINLPSSSSVVLEASRGKSRDTSSAAVGPPLRLRRFSAMRLERGNESQPETGASTEKLESTVNEEEIKRKKLKRTDQVEKDRFDEWEEAYMVEAEQRKMDEMFMKEALLEAKKAADNWEVPVGAVLVHNGKIIARGCNLVEQMRDSTAHAEIICIREASNVLKSWRLSETTLYITLEPCPMCAGAILQARVDTVVWGAPNKLLGADGSWIRLFPSGDGENNGLEQSDKPAAPVHPFHPKIIVRRGVLASECADAMQQFFKLRRKDKKPETPSPPPGPPPSCLPISHRPSKFLAKMHDTFTLMFCL</sequence>
<evidence type="ECO:0000256" key="5">
    <source>
        <dbReference type="ARBA" id="ARBA00022723"/>
    </source>
</evidence>
<evidence type="ECO:0000256" key="7">
    <source>
        <dbReference type="ARBA" id="ARBA00022833"/>
    </source>
</evidence>
<keyword evidence="4" id="KW-0819">tRNA processing</keyword>
<feature type="region of interest" description="Disordered" evidence="9">
    <location>
        <begin position="983"/>
        <end position="1003"/>
    </location>
</feature>
<dbReference type="GO" id="GO:0002100">
    <property type="term" value="P:tRNA wobble adenosine to inosine editing"/>
    <property type="evidence" value="ECO:0007669"/>
    <property type="project" value="UniProtKB-ARBA"/>
</dbReference>
<feature type="region of interest" description="Disordered" evidence="9">
    <location>
        <begin position="432"/>
        <end position="476"/>
    </location>
</feature>
<evidence type="ECO:0000259" key="10">
    <source>
        <dbReference type="PROSITE" id="PS51747"/>
    </source>
</evidence>
<evidence type="ECO:0000313" key="11">
    <source>
        <dbReference type="EMBL" id="KAL3636133.1"/>
    </source>
</evidence>
<feature type="region of interest" description="Disordered" evidence="9">
    <location>
        <begin position="638"/>
        <end position="754"/>
    </location>
</feature>
<gene>
    <name evidence="11" type="ORF">CASFOL_020680</name>
</gene>
<keyword evidence="6" id="KW-0378">Hydrolase</keyword>
<evidence type="ECO:0000256" key="8">
    <source>
        <dbReference type="ARBA" id="ARBA00048045"/>
    </source>
</evidence>
<evidence type="ECO:0000256" key="9">
    <source>
        <dbReference type="SAM" id="MobiDB-lite"/>
    </source>
</evidence>
<dbReference type="InterPro" id="IPR002125">
    <property type="entry name" value="CMP_dCMP_dom"/>
</dbReference>
<feature type="compositionally biased region" description="Polar residues" evidence="9">
    <location>
        <begin position="676"/>
        <end position="690"/>
    </location>
</feature>
<feature type="compositionally biased region" description="Basic and acidic residues" evidence="9">
    <location>
        <begin position="815"/>
        <end position="827"/>
    </location>
</feature>
<feature type="compositionally biased region" description="Polar residues" evidence="9">
    <location>
        <begin position="903"/>
        <end position="915"/>
    </location>
</feature>